<keyword evidence="1" id="KW-0812">Transmembrane</keyword>
<feature type="transmembrane region" description="Helical" evidence="1">
    <location>
        <begin position="181"/>
        <end position="198"/>
    </location>
</feature>
<gene>
    <name evidence="2" type="ORF">F4553_007717</name>
</gene>
<keyword evidence="3" id="KW-1185">Reference proteome</keyword>
<dbReference type="Proteomes" id="UP000587527">
    <property type="component" value="Unassembled WGS sequence"/>
</dbReference>
<protein>
    <submittedName>
        <fullName evidence="2">Uncharacterized protein</fullName>
    </submittedName>
</protein>
<comment type="caution">
    <text evidence="2">The sequence shown here is derived from an EMBL/GenBank/DDBJ whole genome shotgun (WGS) entry which is preliminary data.</text>
</comment>
<dbReference type="AlphaFoldDB" id="A0A841C567"/>
<evidence type="ECO:0000256" key="1">
    <source>
        <dbReference type="SAM" id="Phobius"/>
    </source>
</evidence>
<feature type="transmembrane region" description="Helical" evidence="1">
    <location>
        <begin position="144"/>
        <end position="161"/>
    </location>
</feature>
<proteinExistence type="predicted"/>
<feature type="transmembrane region" description="Helical" evidence="1">
    <location>
        <begin position="39"/>
        <end position="60"/>
    </location>
</feature>
<feature type="transmembrane region" description="Helical" evidence="1">
    <location>
        <begin position="117"/>
        <end position="137"/>
    </location>
</feature>
<feature type="transmembrane region" description="Helical" evidence="1">
    <location>
        <begin position="16"/>
        <end position="32"/>
    </location>
</feature>
<organism evidence="2 3">
    <name type="scientific">Allocatelliglobosispora scoriae</name>
    <dbReference type="NCBI Taxonomy" id="643052"/>
    <lineage>
        <taxon>Bacteria</taxon>
        <taxon>Bacillati</taxon>
        <taxon>Actinomycetota</taxon>
        <taxon>Actinomycetes</taxon>
        <taxon>Micromonosporales</taxon>
        <taxon>Micromonosporaceae</taxon>
        <taxon>Allocatelliglobosispora</taxon>
    </lineage>
</organism>
<feature type="transmembrane region" description="Helical" evidence="1">
    <location>
        <begin position="66"/>
        <end position="87"/>
    </location>
</feature>
<evidence type="ECO:0000313" key="2">
    <source>
        <dbReference type="EMBL" id="MBB5874283.1"/>
    </source>
</evidence>
<accession>A0A841C567</accession>
<dbReference type="RefSeq" id="WP_184846299.1">
    <property type="nucleotide sequence ID" value="NZ_JACHMN010000003.1"/>
</dbReference>
<sequence>MSSADDFSLSLAIEDLLPTLLGFVGFLMLGMLRKPRAGITAAVIMFVAGLTRCLWKIIISTGGPDVTWLGSALFPLLMTGAAMLLWSLHGEMPWWPYAAAPVIATGLAIAQGSIQPIFILASVGVMGVSVTGIVLAVRIRAYGSAVLFVIGILAVAGLVPLRSHPDGTTIAFQWIEQTVNTMAQGAFALAAFFTLLAYRSPEASTRPAKAAA</sequence>
<name>A0A841C567_9ACTN</name>
<reference evidence="2 3" key="1">
    <citation type="submission" date="2020-08" db="EMBL/GenBank/DDBJ databases">
        <title>Sequencing the genomes of 1000 actinobacteria strains.</title>
        <authorList>
            <person name="Klenk H.-P."/>
        </authorList>
    </citation>
    <scope>NUCLEOTIDE SEQUENCE [LARGE SCALE GENOMIC DNA]</scope>
    <source>
        <strain evidence="2 3">DSM 45362</strain>
    </source>
</reference>
<keyword evidence="1" id="KW-1133">Transmembrane helix</keyword>
<keyword evidence="1" id="KW-0472">Membrane</keyword>
<feature type="transmembrane region" description="Helical" evidence="1">
    <location>
        <begin position="94"/>
        <end position="111"/>
    </location>
</feature>
<dbReference type="EMBL" id="JACHMN010000003">
    <property type="protein sequence ID" value="MBB5874283.1"/>
    <property type="molecule type" value="Genomic_DNA"/>
</dbReference>
<evidence type="ECO:0000313" key="3">
    <source>
        <dbReference type="Proteomes" id="UP000587527"/>
    </source>
</evidence>